<name>A0AC61RST0_9FIRM</name>
<gene>
    <name evidence="1" type="ORF">E5329_19810</name>
</gene>
<dbReference type="Proteomes" id="UP000304953">
    <property type="component" value="Unassembled WGS sequence"/>
</dbReference>
<keyword evidence="2" id="KW-1185">Reference proteome</keyword>
<comment type="caution">
    <text evidence="1">The sequence shown here is derived from an EMBL/GenBank/DDBJ whole genome shotgun (WGS) entry which is preliminary data.</text>
</comment>
<evidence type="ECO:0000313" key="2">
    <source>
        <dbReference type="Proteomes" id="UP000304953"/>
    </source>
</evidence>
<reference evidence="1" key="1">
    <citation type="submission" date="2019-04" db="EMBL/GenBank/DDBJ databases">
        <title>Microbes associate with the intestines of laboratory mice.</title>
        <authorList>
            <person name="Navarre W."/>
            <person name="Wong E."/>
            <person name="Huang K."/>
            <person name="Tropini C."/>
            <person name="Ng K."/>
            <person name="Yu B."/>
        </authorList>
    </citation>
    <scope>NUCLEOTIDE SEQUENCE</scope>
    <source>
        <strain evidence="1">NM01_1-7b</strain>
    </source>
</reference>
<sequence length="394" mass="44370">MANNIYGLLNEIETDFNEYEEIELSSKEKEKHKQRILMEVKRMNKRNENKKENRKTRVWKTAAGAAAACVITVGAFSIANPVQAQELFSSVFGKLIENSQGQKYEQEDTERYQTIGENAVAVQEEVDKRQGEEGYVLTAEQDGVTISVSDVYCDGYVLYYTTTLKTDREDLNSGDGIVLEKKDGQPYDITVNGTHLAEVIRPFEKSADGTFVAAQQIDLMNPYDSSANPVELGMEEDGTLVVDWTVRQLDSYLWDARDESGEYQATGTAAGEWSLRFPVTVDTSQNESFDINKEENGILVKCGTKTKAGLVLEVELPDFRQEPYNDKYNDPDMGIKDSEGNYLQWLNQKGDLREDGTCTSQIMVLYDGQKDLSFCVTTRDEDQIKIADIGFQVP</sequence>
<organism evidence="1 2">
    <name type="scientific">Petralouisia muris</name>
    <dbReference type="NCBI Taxonomy" id="3032872"/>
    <lineage>
        <taxon>Bacteria</taxon>
        <taxon>Bacillati</taxon>
        <taxon>Bacillota</taxon>
        <taxon>Clostridia</taxon>
        <taxon>Lachnospirales</taxon>
        <taxon>Lachnospiraceae</taxon>
        <taxon>Petralouisia</taxon>
    </lineage>
</organism>
<accession>A0AC61RST0</accession>
<evidence type="ECO:0000313" key="1">
    <source>
        <dbReference type="EMBL" id="TGY91913.1"/>
    </source>
</evidence>
<protein>
    <submittedName>
        <fullName evidence="1">DUF4179 domain-containing protein</fullName>
    </submittedName>
</protein>
<proteinExistence type="predicted"/>
<dbReference type="EMBL" id="SRYA01000050">
    <property type="protein sequence ID" value="TGY91913.1"/>
    <property type="molecule type" value="Genomic_DNA"/>
</dbReference>